<dbReference type="InterPro" id="IPR015353">
    <property type="entry name" value="Rubisco_LSMT_subst-bd"/>
</dbReference>
<feature type="domain" description="Rubisco LSMT substrate-binding" evidence="2">
    <location>
        <begin position="551"/>
        <end position="650"/>
    </location>
</feature>
<evidence type="ECO:0000313" key="3">
    <source>
        <dbReference type="EMBL" id="CAE7450593.1"/>
    </source>
</evidence>
<dbReference type="Pfam" id="PF09273">
    <property type="entry name" value="Rubis-subs-bind"/>
    <property type="match status" value="1"/>
</dbReference>
<feature type="region of interest" description="Disordered" evidence="1">
    <location>
        <begin position="667"/>
        <end position="701"/>
    </location>
</feature>
<sequence length="738" mass="80352">MVKELSRYEDPDDPVRPQAPPRDRKALWAPPGPRPISAPEVLVVGLGRRLRADEDDGPRARLGAGAVEALQRRYQIRTFFDADVQGYVATCRASLDKSGRAGVQKIHLMQPLVEHDTDVAHALEKMMAKPRLDKEQATEHMPAPSHIDFMQAPIFGSFIGDSKFLPAASLALGDLSCLRPLVAVAATTSAWAAARRARARSQRSLCWATLATDKQGTTFLVGPEAATRLPSNVSLGRLLTWARKQAFMKVHPVLSASNAKLSVSVAVEAGTPLLGVLEEGFLTYEDSEDSWQQLYDAAKKQHPEWWALHLAIPLLRHASGDASDEASSPVWQAYQQSALDANSKRGVPELPASALLWNVEQASELQDVEVKAALKSRLEALQSFHRDHVLPALRDSAPSTLELGCAVAVAASRGVEVQPGLKALVPVLDLIGPAEAAAAVGEETPEPNCHLTVEPAGGPGGRAIAVVTAARDLRAGDFLSRDVDACADSLLLDWGLASSRRRDDVTIHVGIKKDVAQSWQVSALRELLELRPGEDGGWVASAKVRRSSSLRDALDQNLWVAARILGGGSKTEALGAEWDLRSREEILRAGLDGVSATHRRRAFWVLKKAVQGALDNFETSPEDDEEAIHLAGDERQRVAAAYRLGKKRILQDVFALLDKADTKIVQRRERAKQANASPPKAKDSAEIPSDHRPQSKGPAMRVHRAPSFFGRAKCFAEPEIQMCMKFNDWLHHAGKWSA</sequence>
<dbReference type="SUPFAM" id="SSF81822">
    <property type="entry name" value="RuBisCo LSMT C-terminal, substrate-binding domain"/>
    <property type="match status" value="1"/>
</dbReference>
<keyword evidence="4" id="KW-1185">Reference proteome</keyword>
<protein>
    <recommendedName>
        <fullName evidence="2">Rubisco LSMT substrate-binding domain-containing protein</fullName>
    </recommendedName>
</protein>
<organism evidence="3 4">
    <name type="scientific">Symbiodinium natans</name>
    <dbReference type="NCBI Taxonomy" id="878477"/>
    <lineage>
        <taxon>Eukaryota</taxon>
        <taxon>Sar</taxon>
        <taxon>Alveolata</taxon>
        <taxon>Dinophyceae</taxon>
        <taxon>Suessiales</taxon>
        <taxon>Symbiodiniaceae</taxon>
        <taxon>Symbiodinium</taxon>
    </lineage>
</organism>
<dbReference type="EMBL" id="CAJNDS010002365">
    <property type="protein sequence ID" value="CAE7450593.1"/>
    <property type="molecule type" value="Genomic_DNA"/>
</dbReference>
<gene>
    <name evidence="3" type="ORF">SNAT2548_LOCUS24645</name>
</gene>
<evidence type="ECO:0000256" key="1">
    <source>
        <dbReference type="SAM" id="MobiDB-lite"/>
    </source>
</evidence>
<dbReference type="AlphaFoldDB" id="A0A812RS64"/>
<reference evidence="3" key="1">
    <citation type="submission" date="2021-02" db="EMBL/GenBank/DDBJ databases">
        <authorList>
            <person name="Dougan E. K."/>
            <person name="Rhodes N."/>
            <person name="Thang M."/>
            <person name="Chan C."/>
        </authorList>
    </citation>
    <scope>NUCLEOTIDE SEQUENCE</scope>
</reference>
<dbReference type="OrthoDB" id="10439185at2759"/>
<dbReference type="Gene3D" id="3.90.1410.10">
    <property type="entry name" value="set domain protein methyltransferase, domain 1"/>
    <property type="match status" value="1"/>
</dbReference>
<evidence type="ECO:0000313" key="4">
    <source>
        <dbReference type="Proteomes" id="UP000604046"/>
    </source>
</evidence>
<accession>A0A812RS64</accession>
<dbReference type="Gene3D" id="3.90.1420.10">
    <property type="entry name" value="Rubisco LSMT, substrate-binding domain"/>
    <property type="match status" value="1"/>
</dbReference>
<feature type="region of interest" description="Disordered" evidence="1">
    <location>
        <begin position="1"/>
        <end position="34"/>
    </location>
</feature>
<dbReference type="Proteomes" id="UP000604046">
    <property type="component" value="Unassembled WGS sequence"/>
</dbReference>
<name>A0A812RS64_9DINO</name>
<proteinExistence type="predicted"/>
<feature type="compositionally biased region" description="Basic and acidic residues" evidence="1">
    <location>
        <begin position="680"/>
        <end position="693"/>
    </location>
</feature>
<comment type="caution">
    <text evidence="3">The sequence shown here is derived from an EMBL/GenBank/DDBJ whole genome shotgun (WGS) entry which is preliminary data.</text>
</comment>
<evidence type="ECO:0000259" key="2">
    <source>
        <dbReference type="Pfam" id="PF09273"/>
    </source>
</evidence>
<feature type="compositionally biased region" description="Basic and acidic residues" evidence="1">
    <location>
        <begin position="1"/>
        <end position="26"/>
    </location>
</feature>
<dbReference type="InterPro" id="IPR036464">
    <property type="entry name" value="Rubisco_LSMT_subst-bd_sf"/>
</dbReference>